<evidence type="ECO:0000256" key="2">
    <source>
        <dbReference type="ARBA" id="ARBA00001946"/>
    </source>
</evidence>
<reference evidence="13 14" key="1">
    <citation type="submission" date="2019-08" db="EMBL/GenBank/DDBJ databases">
        <title>Actinomadura sp. nov. CYP1-5 isolated from mountain soil.</title>
        <authorList>
            <person name="Songsumanus A."/>
            <person name="Kuncharoen N."/>
            <person name="Kudo T."/>
            <person name="Yuki M."/>
            <person name="Igarashi Y."/>
            <person name="Tanasupawat S."/>
        </authorList>
    </citation>
    <scope>NUCLEOTIDE SEQUENCE [LARGE SCALE GENOMIC DNA]</scope>
    <source>
        <strain evidence="13 14">GKU157</strain>
    </source>
</reference>
<dbReference type="InterPro" id="IPR001173">
    <property type="entry name" value="Glyco_trans_2-like"/>
</dbReference>
<evidence type="ECO:0000256" key="11">
    <source>
        <dbReference type="SAM" id="MobiDB-lite"/>
    </source>
</evidence>
<feature type="domain" description="Glycosyltransferase 2-like" evidence="12">
    <location>
        <begin position="69"/>
        <end position="198"/>
    </location>
</feature>
<dbReference type="PANTHER" id="PTHR48090">
    <property type="entry name" value="UNDECAPRENYL-PHOSPHATE 4-DEOXY-4-FORMAMIDO-L-ARABINOSE TRANSFERASE-RELATED"/>
    <property type="match status" value="1"/>
</dbReference>
<gene>
    <name evidence="13" type="ORF">FXF65_40125</name>
</gene>
<evidence type="ECO:0000256" key="10">
    <source>
        <dbReference type="ARBA" id="ARBA00048997"/>
    </source>
</evidence>
<accession>A0A5D0TQJ5</accession>
<evidence type="ECO:0000256" key="6">
    <source>
        <dbReference type="ARBA" id="ARBA00022842"/>
    </source>
</evidence>
<sequence>MIWECPAFQYKGPAGTSGPDARPEARREARTEGERVLPEVAAWSARRTSTAEDWPPRPLLAAKGDARISVVLPARDEEATVGAIVAAIRTDLVERIPLVDEIVVVDSRSADRTAAVAAAAGADVVAQDSVLPGRGRMSGKGEALWKSLAATSGDLIVFIDADLREFSSSYVTGLLGPLLTDPSVGYVKGCYDRPLVDGERRVEGGGGRVTELVARPLINLHWPRLAGVMQPLGGEYAGRRALLERLPFVTGYGVELGLLLDVYQDSGLDAIAQVDLGRRVHAHQSTEALGAMSGQIMLTAWSRLERHGRMMPLEAPATALTRFRRGPDGYDAATTDVAVGERPPMIEVPEYAAARSISPGRR</sequence>
<organism evidence="13 14">
    <name type="scientific">Actinomadura syzygii</name>
    <dbReference type="NCBI Taxonomy" id="1427538"/>
    <lineage>
        <taxon>Bacteria</taxon>
        <taxon>Bacillati</taxon>
        <taxon>Actinomycetota</taxon>
        <taxon>Actinomycetes</taxon>
        <taxon>Streptosporangiales</taxon>
        <taxon>Thermomonosporaceae</taxon>
        <taxon>Actinomadura</taxon>
    </lineage>
</organism>
<evidence type="ECO:0000256" key="4">
    <source>
        <dbReference type="ARBA" id="ARBA00022676"/>
    </source>
</evidence>
<evidence type="ECO:0000256" key="7">
    <source>
        <dbReference type="ARBA" id="ARBA00039022"/>
    </source>
</evidence>
<evidence type="ECO:0000256" key="1">
    <source>
        <dbReference type="ARBA" id="ARBA00001936"/>
    </source>
</evidence>
<dbReference type="EC" id="2.4.1.266" evidence="7"/>
<comment type="cofactor">
    <cofactor evidence="2">
        <name>Mg(2+)</name>
        <dbReference type="ChEBI" id="CHEBI:18420"/>
    </cofactor>
</comment>
<proteinExistence type="inferred from homology"/>
<dbReference type="Proteomes" id="UP000322634">
    <property type="component" value="Unassembled WGS sequence"/>
</dbReference>
<dbReference type="OrthoDB" id="5011697at2"/>
<dbReference type="AlphaFoldDB" id="A0A5D0TQJ5"/>
<comment type="cofactor">
    <cofactor evidence="1">
        <name>Mn(2+)</name>
        <dbReference type="ChEBI" id="CHEBI:29035"/>
    </cofactor>
</comment>
<keyword evidence="6" id="KW-0460">Magnesium</keyword>
<dbReference type="PANTHER" id="PTHR48090:SF10">
    <property type="entry name" value="GLUCOSYL-3-PHOSPHOGLYCERATE SYNTHASE"/>
    <property type="match status" value="1"/>
</dbReference>
<comment type="caution">
    <text evidence="13">The sequence shown here is derived from an EMBL/GenBank/DDBJ whole genome shotgun (WGS) entry which is preliminary data.</text>
</comment>
<dbReference type="GO" id="GO:0016757">
    <property type="term" value="F:glycosyltransferase activity"/>
    <property type="evidence" value="ECO:0007669"/>
    <property type="project" value="UniProtKB-KW"/>
</dbReference>
<protein>
    <recommendedName>
        <fullName evidence="8">Glucosyl-3-phosphoglycerate synthase</fullName>
        <ecNumber evidence="7">2.4.1.266</ecNumber>
    </recommendedName>
</protein>
<evidence type="ECO:0000259" key="12">
    <source>
        <dbReference type="Pfam" id="PF00535"/>
    </source>
</evidence>
<name>A0A5D0TQJ5_9ACTN</name>
<evidence type="ECO:0000256" key="8">
    <source>
        <dbReference type="ARBA" id="ARBA00040894"/>
    </source>
</evidence>
<keyword evidence="14" id="KW-1185">Reference proteome</keyword>
<evidence type="ECO:0000256" key="5">
    <source>
        <dbReference type="ARBA" id="ARBA00022679"/>
    </source>
</evidence>
<comment type="similarity">
    <text evidence="3">Belongs to the glycosyltransferase 2 family.</text>
</comment>
<evidence type="ECO:0000256" key="3">
    <source>
        <dbReference type="ARBA" id="ARBA00006739"/>
    </source>
</evidence>
<dbReference type="EMBL" id="VSFF01000018">
    <property type="protein sequence ID" value="TYC08077.1"/>
    <property type="molecule type" value="Genomic_DNA"/>
</dbReference>
<evidence type="ECO:0000256" key="9">
    <source>
        <dbReference type="ARBA" id="ARBA00048689"/>
    </source>
</evidence>
<evidence type="ECO:0000313" key="14">
    <source>
        <dbReference type="Proteomes" id="UP000322634"/>
    </source>
</evidence>
<keyword evidence="5 13" id="KW-0808">Transferase</keyword>
<dbReference type="NCBIfam" id="NF010496">
    <property type="entry name" value="PRK13915.1"/>
    <property type="match status" value="1"/>
</dbReference>
<dbReference type="Gene3D" id="3.90.550.10">
    <property type="entry name" value="Spore Coat Polysaccharide Biosynthesis Protein SpsA, Chain A"/>
    <property type="match status" value="1"/>
</dbReference>
<evidence type="ECO:0000313" key="13">
    <source>
        <dbReference type="EMBL" id="TYC08077.1"/>
    </source>
</evidence>
<dbReference type="SUPFAM" id="SSF53448">
    <property type="entry name" value="Nucleotide-diphospho-sugar transferases"/>
    <property type="match status" value="1"/>
</dbReference>
<feature type="region of interest" description="Disordered" evidence="11">
    <location>
        <begin position="11"/>
        <end position="33"/>
    </location>
</feature>
<dbReference type="Pfam" id="PF00535">
    <property type="entry name" value="Glycos_transf_2"/>
    <property type="match status" value="1"/>
</dbReference>
<keyword evidence="4 13" id="KW-0328">Glycosyltransferase</keyword>
<comment type="catalytic activity">
    <reaction evidence="9">
        <text>(2R)-3-phosphoglycerate + UDP-alpha-D-glucose = (2R)-2-O-(alpha-D-glucopyranosyl)-3-phospho-glycerate + UDP + H(+)</text>
        <dbReference type="Rhea" id="RHEA:31319"/>
        <dbReference type="ChEBI" id="CHEBI:15378"/>
        <dbReference type="ChEBI" id="CHEBI:58223"/>
        <dbReference type="ChEBI" id="CHEBI:58272"/>
        <dbReference type="ChEBI" id="CHEBI:58885"/>
        <dbReference type="ChEBI" id="CHEBI:62600"/>
        <dbReference type="EC" id="2.4.1.266"/>
    </reaction>
    <physiologicalReaction direction="left-to-right" evidence="9">
        <dbReference type="Rhea" id="RHEA:31320"/>
    </physiologicalReaction>
</comment>
<comment type="catalytic activity">
    <reaction evidence="10">
        <text>an NDP-alpha-D-glucose + (2R)-3-phosphoglycerate = (2R)-2-O-(alpha-D-glucopyranosyl)-3-phospho-glycerate + a ribonucleoside 5'-diphosphate + H(+)</text>
        <dbReference type="Rhea" id="RHEA:47244"/>
        <dbReference type="ChEBI" id="CHEBI:15378"/>
        <dbReference type="ChEBI" id="CHEBI:57930"/>
        <dbReference type="ChEBI" id="CHEBI:58272"/>
        <dbReference type="ChEBI" id="CHEBI:62600"/>
        <dbReference type="ChEBI" id="CHEBI:76533"/>
        <dbReference type="EC" id="2.4.1.266"/>
    </reaction>
    <physiologicalReaction direction="left-to-right" evidence="10">
        <dbReference type="Rhea" id="RHEA:47245"/>
    </physiologicalReaction>
</comment>
<feature type="compositionally biased region" description="Basic and acidic residues" evidence="11">
    <location>
        <begin position="21"/>
        <end position="33"/>
    </location>
</feature>
<dbReference type="InterPro" id="IPR029044">
    <property type="entry name" value="Nucleotide-diphossugar_trans"/>
</dbReference>
<dbReference type="InterPro" id="IPR050256">
    <property type="entry name" value="Glycosyltransferase_2"/>
</dbReference>